<dbReference type="PATRIC" id="fig|1938.3.peg.1954"/>
<feature type="region of interest" description="Disordered" evidence="1">
    <location>
        <begin position="79"/>
        <end position="108"/>
    </location>
</feature>
<evidence type="ECO:0000313" key="2">
    <source>
        <dbReference type="EMBL" id="KMS73343.1"/>
    </source>
</evidence>
<feature type="compositionally biased region" description="Basic and acidic residues" evidence="1">
    <location>
        <begin position="94"/>
        <end position="108"/>
    </location>
</feature>
<evidence type="ECO:0000313" key="3">
    <source>
        <dbReference type="Proteomes" id="UP000037432"/>
    </source>
</evidence>
<proteinExistence type="predicted"/>
<protein>
    <submittedName>
        <fullName evidence="2">Uncharacterized protein</fullName>
    </submittedName>
</protein>
<dbReference type="Proteomes" id="UP000037432">
    <property type="component" value="Unassembled WGS sequence"/>
</dbReference>
<dbReference type="EMBL" id="LFNT01000020">
    <property type="protein sequence ID" value="KMS73343.1"/>
    <property type="molecule type" value="Genomic_DNA"/>
</dbReference>
<comment type="caution">
    <text evidence="2">The sequence shown here is derived from an EMBL/GenBank/DDBJ whole genome shotgun (WGS) entry which is preliminary data.</text>
</comment>
<gene>
    <name evidence="2" type="ORF">ACM01_19070</name>
</gene>
<name>A0A0J7ZDN0_STRVR</name>
<accession>A0A0J7ZDN0</accession>
<reference evidence="2 3" key="1">
    <citation type="submission" date="2015-06" db="EMBL/GenBank/DDBJ databases">
        <authorList>
            <person name="Ju K.-S."/>
            <person name="Doroghazi J.R."/>
            <person name="Metcalf W.W."/>
        </authorList>
    </citation>
    <scope>NUCLEOTIDE SEQUENCE [LARGE SCALE GENOMIC DNA]</scope>
    <source>
        <strain evidence="2 3">NRRL 3414</strain>
    </source>
</reference>
<sequence>MSRPDRLHQLGRLQDLELEAHQHHMDHHHVEVPGAGAQQAAAGPLRLQLPVGGRDVLGGLLQGHQQPDDGVRGVRARGDAPGDVGAEVLGGRGARGEPRAVRRHGADAVDAERTPVLAVEIPGDQVPAALAAHQAVRLDGTAGGCALVIAVLEAQPLGVPAEVGEFGQHGRVDGGGLGAAQHRHGEGVEGAHAAAQPVRQDLLQLGEGPYGGLADALDALARGGAEADGYGDRLVVVQQQGW</sequence>
<dbReference type="AlphaFoldDB" id="A0A0J7ZDN0"/>
<organism evidence="2 3">
    <name type="scientific">Streptomyces viridochromogenes</name>
    <dbReference type="NCBI Taxonomy" id="1938"/>
    <lineage>
        <taxon>Bacteria</taxon>
        <taxon>Bacillati</taxon>
        <taxon>Actinomycetota</taxon>
        <taxon>Actinomycetes</taxon>
        <taxon>Kitasatosporales</taxon>
        <taxon>Streptomycetaceae</taxon>
        <taxon>Streptomyces</taxon>
    </lineage>
</organism>
<evidence type="ECO:0000256" key="1">
    <source>
        <dbReference type="SAM" id="MobiDB-lite"/>
    </source>
</evidence>